<dbReference type="GO" id="GO:0016787">
    <property type="term" value="F:hydrolase activity"/>
    <property type="evidence" value="ECO:0007669"/>
    <property type="project" value="UniProtKB-KW"/>
</dbReference>
<dbReference type="Gene3D" id="3.40.710.10">
    <property type="entry name" value="DD-peptidase/beta-lactamase superfamily"/>
    <property type="match status" value="1"/>
</dbReference>
<evidence type="ECO:0000256" key="3">
    <source>
        <dbReference type="ARBA" id="ARBA00022803"/>
    </source>
</evidence>
<evidence type="ECO:0000259" key="7">
    <source>
        <dbReference type="Pfam" id="PF00144"/>
    </source>
</evidence>
<dbReference type="PROSITE" id="PS50293">
    <property type="entry name" value="TPR_REGION"/>
    <property type="match status" value="1"/>
</dbReference>
<feature type="repeat" description="TPR" evidence="5">
    <location>
        <begin position="435"/>
        <end position="468"/>
    </location>
</feature>
<dbReference type="Gene3D" id="1.25.40.10">
    <property type="entry name" value="Tetratricopeptide repeat domain"/>
    <property type="match status" value="1"/>
</dbReference>
<dbReference type="InterPro" id="IPR001466">
    <property type="entry name" value="Beta-lactam-related"/>
</dbReference>
<dbReference type="InterPro" id="IPR013105">
    <property type="entry name" value="TPR_2"/>
</dbReference>
<dbReference type="RefSeq" id="WP_154175530.1">
    <property type="nucleotide sequence ID" value="NZ_WJXZ01000006.1"/>
</dbReference>
<dbReference type="InterPro" id="IPR012338">
    <property type="entry name" value="Beta-lactam/transpept-like"/>
</dbReference>
<organism evidence="9 10">
    <name type="scientific">Larkinella terrae</name>
    <dbReference type="NCBI Taxonomy" id="2025311"/>
    <lineage>
        <taxon>Bacteria</taxon>
        <taxon>Pseudomonadati</taxon>
        <taxon>Bacteroidota</taxon>
        <taxon>Cytophagia</taxon>
        <taxon>Cytophagales</taxon>
        <taxon>Spirosomataceae</taxon>
        <taxon>Larkinella</taxon>
    </lineage>
</organism>
<dbReference type="PROSITE" id="PS50005">
    <property type="entry name" value="TPR"/>
    <property type="match status" value="1"/>
</dbReference>
<feature type="domain" description="Beta-lactamase-related" evidence="7">
    <location>
        <begin position="31"/>
        <end position="344"/>
    </location>
</feature>
<dbReference type="OrthoDB" id="9793489at2"/>
<dbReference type="SMART" id="SM00028">
    <property type="entry name" value="TPR"/>
    <property type="match status" value="2"/>
</dbReference>
<reference evidence="9 10" key="1">
    <citation type="journal article" date="2018" name="Antonie Van Leeuwenhoek">
        <title>Larkinella terrae sp. nov., isolated from soil on Jeju Island, South Korea.</title>
        <authorList>
            <person name="Ten L.N."/>
            <person name="Jeon J."/>
            <person name="Park S.J."/>
            <person name="Park S."/>
            <person name="Lee S.Y."/>
            <person name="Kim M.K."/>
            <person name="Jung H.Y."/>
        </authorList>
    </citation>
    <scope>NUCLEOTIDE SEQUENCE [LARGE SCALE GENOMIC DNA]</scope>
    <source>
        <strain evidence="9 10">KCTC 52001</strain>
    </source>
</reference>
<feature type="signal peptide" evidence="6">
    <location>
        <begin position="1"/>
        <end position="24"/>
    </location>
</feature>
<dbReference type="InterPro" id="IPR011990">
    <property type="entry name" value="TPR-like_helical_dom_sf"/>
</dbReference>
<feature type="chain" id="PRO_5029792017" evidence="6">
    <location>
        <begin position="25"/>
        <end position="576"/>
    </location>
</feature>
<dbReference type="PANTHER" id="PTHR46825">
    <property type="entry name" value="D-ALANYL-D-ALANINE-CARBOXYPEPTIDASE/ENDOPEPTIDASE AMPH"/>
    <property type="match status" value="1"/>
</dbReference>
<protein>
    <submittedName>
        <fullName evidence="9">Serine hydrolase</fullName>
    </submittedName>
</protein>
<dbReference type="PANTHER" id="PTHR46825:SF11">
    <property type="entry name" value="PENICILLIN-BINDING PROTEIN 4"/>
    <property type="match status" value="1"/>
</dbReference>
<keyword evidence="10" id="KW-1185">Reference proteome</keyword>
<dbReference type="InterPro" id="IPR050491">
    <property type="entry name" value="AmpC-like"/>
</dbReference>
<evidence type="ECO:0000256" key="1">
    <source>
        <dbReference type="ARBA" id="ARBA00004370"/>
    </source>
</evidence>
<dbReference type="Pfam" id="PF07719">
    <property type="entry name" value="TPR_2"/>
    <property type="match status" value="1"/>
</dbReference>
<keyword evidence="4" id="KW-0472">Membrane</keyword>
<keyword evidence="6" id="KW-0732">Signal</keyword>
<accession>A0A7K0EK24</accession>
<keyword evidence="3 5" id="KW-0802">TPR repeat</keyword>
<keyword evidence="9" id="KW-0378">Hydrolase</keyword>
<name>A0A7K0EK24_9BACT</name>
<evidence type="ECO:0000313" key="10">
    <source>
        <dbReference type="Proteomes" id="UP000441754"/>
    </source>
</evidence>
<evidence type="ECO:0000256" key="2">
    <source>
        <dbReference type="ARBA" id="ARBA00022737"/>
    </source>
</evidence>
<evidence type="ECO:0000256" key="6">
    <source>
        <dbReference type="SAM" id="SignalP"/>
    </source>
</evidence>
<evidence type="ECO:0000313" key="9">
    <source>
        <dbReference type="EMBL" id="MRS62157.1"/>
    </source>
</evidence>
<evidence type="ECO:0000259" key="8">
    <source>
        <dbReference type="Pfam" id="PF11954"/>
    </source>
</evidence>
<dbReference type="Pfam" id="PF11954">
    <property type="entry name" value="DUF3471"/>
    <property type="match status" value="1"/>
</dbReference>
<feature type="domain" description="Peptidase S12 Pab87-related C-terminal" evidence="8">
    <location>
        <begin position="486"/>
        <end position="569"/>
    </location>
</feature>
<gene>
    <name evidence="9" type="ORF">GJJ30_12720</name>
</gene>
<dbReference type="AlphaFoldDB" id="A0A7K0EK24"/>
<comment type="caution">
    <text evidence="9">The sequence shown here is derived from an EMBL/GenBank/DDBJ whole genome shotgun (WGS) entry which is preliminary data.</text>
</comment>
<evidence type="ECO:0000256" key="5">
    <source>
        <dbReference type="PROSITE-ProRule" id="PRU00339"/>
    </source>
</evidence>
<dbReference type="EMBL" id="WJXZ01000006">
    <property type="protein sequence ID" value="MRS62157.1"/>
    <property type="molecule type" value="Genomic_DNA"/>
</dbReference>
<dbReference type="SUPFAM" id="SSF48452">
    <property type="entry name" value="TPR-like"/>
    <property type="match status" value="1"/>
</dbReference>
<comment type="subcellular location">
    <subcellularLocation>
        <location evidence="1">Membrane</location>
    </subcellularLocation>
</comment>
<dbReference type="Pfam" id="PF00144">
    <property type="entry name" value="Beta-lactamase"/>
    <property type="match status" value="1"/>
</dbReference>
<dbReference type="Proteomes" id="UP000441754">
    <property type="component" value="Unassembled WGS sequence"/>
</dbReference>
<dbReference type="SUPFAM" id="SSF56601">
    <property type="entry name" value="beta-lactamase/transpeptidase-like"/>
    <property type="match status" value="1"/>
</dbReference>
<dbReference type="GO" id="GO:0016020">
    <property type="term" value="C:membrane"/>
    <property type="evidence" value="ECO:0007669"/>
    <property type="project" value="UniProtKB-SubCell"/>
</dbReference>
<dbReference type="InterPro" id="IPR019734">
    <property type="entry name" value="TPR_rpt"/>
</dbReference>
<dbReference type="InterPro" id="IPR021860">
    <property type="entry name" value="Peptidase_S12_Pab87-rel_C"/>
</dbReference>
<keyword evidence="2" id="KW-0677">Repeat</keyword>
<evidence type="ECO:0000256" key="4">
    <source>
        <dbReference type="ARBA" id="ARBA00023136"/>
    </source>
</evidence>
<sequence length="576" mass="64575">MNTRFTHRVLAFCVAVLLSPYAFGQSKADKIDALMRQYFENRQFNGTVLVAENGKVIFKKGYGLANMEWNIANAPDTKFRLGSITKQFTAFLIMQLVDQGKLKVNEKVTTYLPDYPKATGDKITIHHLLTHTSGIPNYTNFPKFMEQESRNPYVPAEFVKKFADYSLEFEPGSRFSYSNSGYFLLGVIIEKITGKSYATVLKEAILTPAQLKDTGYDMPGPIIPKRAAGYERNGGGFVNAPYLDMTIPYAAGSLYSTVEDLYRWDQVLYSDKLLSAASKTALFTPFRDHYAYGWGVGNAKIGQRKDSVLIISHGGGINGFNTQFTRLPKDKHTVILLNNTGGTTLGAMQNNILKILYDQPYENPRKPIAAALRQTLTSSSLEKAIQQFAVLKNDKAYELNEDEMNSLGYELMRDGKLKEALAVFNLNVESYPKSSNVYDSRGEAYMAQGDKESSIKDYKQSLELDPRNMNAVEMLKKLGENAEIPKDATVSTEVLEKYVGKYELAPSFIIEITRADSQLYGQATGQGKFELFPQSETEFYLKVVPAKVSFVKDEKGQISQLILHQNGRDMPGKRIP</sequence>
<proteinExistence type="predicted"/>